<evidence type="ECO:0000313" key="6">
    <source>
        <dbReference type="EMBL" id="RSH83743.1"/>
    </source>
</evidence>
<evidence type="ECO:0000256" key="2">
    <source>
        <dbReference type="ARBA" id="ARBA00022737"/>
    </source>
</evidence>
<dbReference type="InterPro" id="IPR051580">
    <property type="entry name" value="ZnF-Chromatin_assoc"/>
</dbReference>
<feature type="compositionally biased region" description="Polar residues" evidence="5">
    <location>
        <begin position="540"/>
        <end position="553"/>
    </location>
</feature>
<evidence type="ECO:0000256" key="1">
    <source>
        <dbReference type="ARBA" id="ARBA00022723"/>
    </source>
</evidence>
<accession>A0A427XY45</accession>
<dbReference type="GO" id="GO:0005634">
    <property type="term" value="C:nucleus"/>
    <property type="evidence" value="ECO:0007669"/>
    <property type="project" value="TreeGrafter"/>
</dbReference>
<organism evidence="6 7">
    <name type="scientific">Saitozyma podzolica</name>
    <dbReference type="NCBI Taxonomy" id="1890683"/>
    <lineage>
        <taxon>Eukaryota</taxon>
        <taxon>Fungi</taxon>
        <taxon>Dikarya</taxon>
        <taxon>Basidiomycota</taxon>
        <taxon>Agaricomycotina</taxon>
        <taxon>Tremellomycetes</taxon>
        <taxon>Tremellales</taxon>
        <taxon>Trimorphomycetaceae</taxon>
        <taxon>Saitozyma</taxon>
    </lineage>
</organism>
<keyword evidence="7" id="KW-1185">Reference proteome</keyword>
<dbReference type="Gene3D" id="3.30.160.60">
    <property type="entry name" value="Classic Zinc Finger"/>
    <property type="match status" value="1"/>
</dbReference>
<keyword evidence="4" id="KW-0862">Zinc</keyword>
<gene>
    <name evidence="6" type="ORF">EHS25_005358</name>
</gene>
<evidence type="ECO:0000256" key="4">
    <source>
        <dbReference type="ARBA" id="ARBA00022833"/>
    </source>
</evidence>
<dbReference type="PANTHER" id="PTHR23057">
    <property type="entry name" value="JUXTAPOSED WITH ANOTHER ZINC FINGER PROTEIN 1"/>
    <property type="match status" value="1"/>
</dbReference>
<feature type="region of interest" description="Disordered" evidence="5">
    <location>
        <begin position="148"/>
        <end position="181"/>
    </location>
</feature>
<dbReference type="InterPro" id="IPR036236">
    <property type="entry name" value="Znf_C2H2_sf"/>
</dbReference>
<keyword evidence="3" id="KW-0863">Zinc-finger</keyword>
<feature type="region of interest" description="Disordered" evidence="5">
    <location>
        <begin position="436"/>
        <end position="482"/>
    </location>
</feature>
<comment type="caution">
    <text evidence="6">The sequence shown here is derived from an EMBL/GenBank/DDBJ whole genome shotgun (WGS) entry which is preliminary data.</text>
</comment>
<sequence length="587" mass="61263">MPFSTSITMDPSSFAASSSAFHLPGSASSYRRSYAAAARGGPNPNALSTSLASMSMSYQPMAMSFGTSYNKSQVHNLMAARSDAELTHAYECCGQTHEGLHALLEHVEDNHGEDSAGDINAGTGINVGFSPQVLAMDMDLEGIEEDLERETAGSTRSSHSPPSYPLPPSATKGDGSAGTSPAALQISDVLTSPPDAESVNIFSALNIARTASTCSSPPDGSLATPTTSTQPSPVFAAPKLQARGPATFLGAATRPQSSRFERAFNEVVAGKKDEQQVDGGKDAVPTAVAPGVLFTSAVASLGIPTTPPVQGQKPAEPAAESTTTPTTDADPNRAKLAEPPLPPPSLFTTHKPWRCPNPGCNKAYKQSNGLKYHQQKGQCDFAIHDAVDLGLSIEEAEERSRPFVCAVGAGCTKRYRQMNGLKYHYLNSGEHGQYGLRMLQNGTHPHPPSLPPPPKRPVVGQPASTPTSGITSSAPSRPTASAPYAIPSQAAAAAPAGNIARPGPRMGVFPTPGRAVTGVKTNPPQQGPSLWRRFKGAATPCSSRRSVPSSTGTKLRPVGRQRKWHVHYGYGHEGSSLLPGGLPAVAS</sequence>
<evidence type="ECO:0000313" key="7">
    <source>
        <dbReference type="Proteomes" id="UP000279259"/>
    </source>
</evidence>
<dbReference type="OrthoDB" id="1662883at2759"/>
<feature type="region of interest" description="Disordered" evidence="5">
    <location>
        <begin position="304"/>
        <end position="335"/>
    </location>
</feature>
<dbReference type="GO" id="GO:0008270">
    <property type="term" value="F:zinc ion binding"/>
    <property type="evidence" value="ECO:0007669"/>
    <property type="project" value="UniProtKB-KW"/>
</dbReference>
<feature type="compositionally biased region" description="Low complexity" evidence="5">
    <location>
        <begin position="314"/>
        <end position="329"/>
    </location>
</feature>
<dbReference type="STRING" id="1890683.A0A427XY45"/>
<reference evidence="6 7" key="1">
    <citation type="submission" date="2018-11" db="EMBL/GenBank/DDBJ databases">
        <title>Genome sequence of Saitozyma podzolica DSM 27192.</title>
        <authorList>
            <person name="Aliyu H."/>
            <person name="Gorte O."/>
            <person name="Ochsenreither K."/>
        </authorList>
    </citation>
    <scope>NUCLEOTIDE SEQUENCE [LARGE SCALE GENOMIC DNA]</scope>
    <source>
        <strain evidence="6 7">DSM 27192</strain>
    </source>
</reference>
<keyword evidence="2" id="KW-0677">Repeat</keyword>
<dbReference type="EMBL" id="RSCD01000023">
    <property type="protein sequence ID" value="RSH83743.1"/>
    <property type="molecule type" value="Genomic_DNA"/>
</dbReference>
<dbReference type="Proteomes" id="UP000279259">
    <property type="component" value="Unassembled WGS sequence"/>
</dbReference>
<dbReference type="SUPFAM" id="SSF57667">
    <property type="entry name" value="beta-beta-alpha zinc fingers"/>
    <property type="match status" value="1"/>
</dbReference>
<dbReference type="AlphaFoldDB" id="A0A427XY45"/>
<protein>
    <recommendedName>
        <fullName evidence="8">C2H2-type domain-containing protein</fullName>
    </recommendedName>
</protein>
<keyword evidence="1" id="KW-0479">Metal-binding</keyword>
<proteinExistence type="predicted"/>
<feature type="compositionally biased region" description="Pro residues" evidence="5">
    <location>
        <begin position="445"/>
        <end position="456"/>
    </location>
</feature>
<evidence type="ECO:0000256" key="5">
    <source>
        <dbReference type="SAM" id="MobiDB-lite"/>
    </source>
</evidence>
<evidence type="ECO:0000256" key="3">
    <source>
        <dbReference type="ARBA" id="ARBA00022771"/>
    </source>
</evidence>
<feature type="compositionally biased region" description="Low complexity" evidence="5">
    <location>
        <begin position="472"/>
        <end position="482"/>
    </location>
</feature>
<evidence type="ECO:0008006" key="8">
    <source>
        <dbReference type="Google" id="ProtNLM"/>
    </source>
</evidence>
<feature type="region of interest" description="Disordered" evidence="5">
    <location>
        <begin position="540"/>
        <end position="560"/>
    </location>
</feature>
<dbReference type="PANTHER" id="PTHR23057:SF0">
    <property type="entry name" value="JUXTAPOSED WITH ANOTHER ZINC FINGER PROTEIN 1"/>
    <property type="match status" value="1"/>
</dbReference>
<name>A0A427XY45_9TREE</name>